<evidence type="ECO:0000256" key="1">
    <source>
        <dbReference type="SAM" id="Phobius"/>
    </source>
</evidence>
<proteinExistence type="predicted"/>
<keyword evidence="1" id="KW-0812">Transmembrane</keyword>
<comment type="caution">
    <text evidence="2">The sequence shown here is derived from an EMBL/GenBank/DDBJ whole genome shotgun (WGS) entry which is preliminary data.</text>
</comment>
<dbReference type="AlphaFoldDB" id="A0A3N5XY56"/>
<sequence>MFPILWRIAGVCCICYWAYAVLYGGADTDFIRSSGREAETLALLGIEFTVQQLKTTLLIGLLPLGLLLWSLGDYRPGITRD</sequence>
<keyword evidence="1" id="KW-1133">Transmembrane helix</keyword>
<protein>
    <submittedName>
        <fullName evidence="2">Uncharacterized protein</fullName>
    </submittedName>
</protein>
<gene>
    <name evidence="2" type="ORF">DRW07_14915</name>
</gene>
<accession>A0A3N5XY56</accession>
<keyword evidence="3" id="KW-1185">Reference proteome</keyword>
<keyword evidence="1" id="KW-0472">Membrane</keyword>
<organism evidence="2 3">
    <name type="scientific">Alteromonas sediminis</name>
    <dbReference type="NCBI Taxonomy" id="2259342"/>
    <lineage>
        <taxon>Bacteria</taxon>
        <taxon>Pseudomonadati</taxon>
        <taxon>Pseudomonadota</taxon>
        <taxon>Gammaproteobacteria</taxon>
        <taxon>Alteromonadales</taxon>
        <taxon>Alteromonadaceae</taxon>
        <taxon>Alteromonas/Salinimonas group</taxon>
        <taxon>Alteromonas</taxon>
    </lineage>
</organism>
<dbReference type="RefSeq" id="WP_124028717.1">
    <property type="nucleotide sequence ID" value="NZ_JBHRSN010000007.1"/>
</dbReference>
<dbReference type="EMBL" id="RPOK01000004">
    <property type="protein sequence ID" value="RPJ66087.1"/>
    <property type="molecule type" value="Genomic_DNA"/>
</dbReference>
<dbReference type="Proteomes" id="UP000275281">
    <property type="component" value="Unassembled WGS sequence"/>
</dbReference>
<evidence type="ECO:0000313" key="3">
    <source>
        <dbReference type="Proteomes" id="UP000275281"/>
    </source>
</evidence>
<feature type="transmembrane region" description="Helical" evidence="1">
    <location>
        <begin position="6"/>
        <end position="26"/>
    </location>
</feature>
<name>A0A3N5XY56_9ALTE</name>
<evidence type="ECO:0000313" key="2">
    <source>
        <dbReference type="EMBL" id="RPJ66087.1"/>
    </source>
</evidence>
<reference evidence="2 3" key="1">
    <citation type="submission" date="2018-11" db="EMBL/GenBank/DDBJ databases">
        <authorList>
            <person name="Ye M.-Q."/>
            <person name="Du Z.-J."/>
        </authorList>
    </citation>
    <scope>NUCLEOTIDE SEQUENCE [LARGE SCALE GENOMIC DNA]</scope>
    <source>
        <strain evidence="2 3">U0105</strain>
    </source>
</reference>